<accession>A0A484L330</accession>
<name>A0A484L330_9ASTE</name>
<dbReference type="EMBL" id="OOIL02000934">
    <property type="protein sequence ID" value="VFQ70727.1"/>
    <property type="molecule type" value="Genomic_DNA"/>
</dbReference>
<sequence length="89" mass="10116">MDQPSSSHFAQDVDSDPDDAEYVASSTEDEESSEEEHYISSYEGDDGHDIHAMPHLKDIQRHVTYRSLQLTFHVPIIEPQRMEGQLCGP</sequence>
<feature type="region of interest" description="Disordered" evidence="1">
    <location>
        <begin position="1"/>
        <end position="51"/>
    </location>
</feature>
<feature type="compositionally biased region" description="Acidic residues" evidence="1">
    <location>
        <begin position="13"/>
        <end position="34"/>
    </location>
</feature>
<organism evidence="2 3">
    <name type="scientific">Cuscuta campestris</name>
    <dbReference type="NCBI Taxonomy" id="132261"/>
    <lineage>
        <taxon>Eukaryota</taxon>
        <taxon>Viridiplantae</taxon>
        <taxon>Streptophyta</taxon>
        <taxon>Embryophyta</taxon>
        <taxon>Tracheophyta</taxon>
        <taxon>Spermatophyta</taxon>
        <taxon>Magnoliopsida</taxon>
        <taxon>eudicotyledons</taxon>
        <taxon>Gunneridae</taxon>
        <taxon>Pentapetalae</taxon>
        <taxon>asterids</taxon>
        <taxon>lamiids</taxon>
        <taxon>Solanales</taxon>
        <taxon>Convolvulaceae</taxon>
        <taxon>Cuscuteae</taxon>
        <taxon>Cuscuta</taxon>
        <taxon>Cuscuta subgen. Grammica</taxon>
        <taxon>Cuscuta sect. Cleistogrammica</taxon>
    </lineage>
</organism>
<proteinExistence type="predicted"/>
<dbReference type="Proteomes" id="UP000595140">
    <property type="component" value="Unassembled WGS sequence"/>
</dbReference>
<gene>
    <name evidence="2" type="ORF">CCAM_LOCUS12503</name>
</gene>
<evidence type="ECO:0000313" key="2">
    <source>
        <dbReference type="EMBL" id="VFQ70727.1"/>
    </source>
</evidence>
<evidence type="ECO:0000256" key="1">
    <source>
        <dbReference type="SAM" id="MobiDB-lite"/>
    </source>
</evidence>
<evidence type="ECO:0000313" key="3">
    <source>
        <dbReference type="Proteomes" id="UP000595140"/>
    </source>
</evidence>
<keyword evidence="3" id="KW-1185">Reference proteome</keyword>
<reference evidence="2 3" key="1">
    <citation type="submission" date="2018-04" db="EMBL/GenBank/DDBJ databases">
        <authorList>
            <person name="Vogel A."/>
        </authorList>
    </citation>
    <scope>NUCLEOTIDE SEQUENCE [LARGE SCALE GENOMIC DNA]</scope>
</reference>
<dbReference type="AlphaFoldDB" id="A0A484L330"/>
<protein>
    <submittedName>
        <fullName evidence="2">Uncharacterized protein</fullName>
    </submittedName>
</protein>